<evidence type="ECO:0000313" key="23">
    <source>
        <dbReference type="Proteomes" id="UP000451234"/>
    </source>
</evidence>
<dbReference type="HAMAP" id="MF_00236">
    <property type="entry name" value="TatA_E"/>
    <property type="match status" value="1"/>
</dbReference>
<evidence type="ECO:0000313" key="16">
    <source>
        <dbReference type="EMBL" id="RGL05647.1"/>
    </source>
</evidence>
<evidence type="ECO:0000256" key="10">
    <source>
        <dbReference type="SAM" id="MobiDB-lite"/>
    </source>
</evidence>
<keyword evidence="3 9" id="KW-1003">Cell membrane</keyword>
<dbReference type="Proteomes" id="UP000451234">
    <property type="component" value="Unassembled WGS sequence"/>
</dbReference>
<feature type="region of interest" description="Disordered" evidence="10">
    <location>
        <begin position="55"/>
        <end position="96"/>
    </location>
</feature>
<comment type="caution">
    <text evidence="13">The sequence shown here is derived from an EMBL/GenBank/DDBJ whole genome shotgun (WGS) entry which is preliminary data.</text>
</comment>
<organism evidence="13 23">
    <name type="scientific">Bifidobacterium longum</name>
    <dbReference type="NCBI Taxonomy" id="216816"/>
    <lineage>
        <taxon>Bacteria</taxon>
        <taxon>Bacillati</taxon>
        <taxon>Actinomycetota</taxon>
        <taxon>Actinomycetes</taxon>
        <taxon>Bifidobacteriales</taxon>
        <taxon>Bifidobacteriaceae</taxon>
        <taxon>Bifidobacterium</taxon>
    </lineage>
</organism>
<keyword evidence="2 9" id="KW-0813">Transport</keyword>
<reference evidence="18 19" key="1">
    <citation type="submission" date="2016-10" db="EMBL/GenBank/DDBJ databases">
        <authorList>
            <person name="Varghese N."/>
            <person name="Submissions S."/>
        </authorList>
    </citation>
    <scope>NUCLEOTIDE SEQUENCE [LARGE SCALE GENOMIC DNA]</scope>
    <source>
        <strain evidence="18 19">DSM 20219</strain>
    </source>
</reference>
<evidence type="ECO:0000256" key="1">
    <source>
        <dbReference type="ARBA" id="ARBA00004162"/>
    </source>
</evidence>
<proteinExistence type="inferred from homology"/>
<dbReference type="Proteomes" id="UP000261186">
    <property type="component" value="Unassembled WGS sequence"/>
</dbReference>
<evidence type="ECO:0000313" key="11">
    <source>
        <dbReference type="EMBL" id="KAB7057050.1"/>
    </source>
</evidence>
<comment type="subcellular location">
    <subcellularLocation>
        <location evidence="1 9">Cell membrane</location>
        <topology evidence="1 9">Single-pass membrane protein</topology>
    </subcellularLocation>
</comment>
<dbReference type="OMA" id="PWHWAIV"/>
<dbReference type="EMBL" id="JAWUDL010000013">
    <property type="protein sequence ID" value="MDW7546655.1"/>
    <property type="molecule type" value="Genomic_DNA"/>
</dbReference>
<dbReference type="NCBIfam" id="TIGR01411">
    <property type="entry name" value="tatAE"/>
    <property type="match status" value="1"/>
</dbReference>
<evidence type="ECO:0000313" key="25">
    <source>
        <dbReference type="Proteomes" id="UP000467387"/>
    </source>
</evidence>
<dbReference type="Proteomes" id="UP000261288">
    <property type="component" value="Unassembled WGS sequence"/>
</dbReference>
<dbReference type="EMBL" id="FNRW01000004">
    <property type="protein sequence ID" value="SEB54234.1"/>
    <property type="molecule type" value="Genomic_DNA"/>
</dbReference>
<evidence type="ECO:0000313" key="12">
    <source>
        <dbReference type="EMBL" id="KAB7234302.1"/>
    </source>
</evidence>
<accession>A0A151C941</accession>
<dbReference type="PANTHER" id="PTHR42982:SF8">
    <property type="entry name" value="SEC-INDEPENDENT PROTEIN TRANSLOCASE PROTEIN TATA"/>
    <property type="match status" value="1"/>
</dbReference>
<dbReference type="EMBL" id="PJDT01000002">
    <property type="protein sequence ID" value="PKC91346.1"/>
    <property type="molecule type" value="Genomic_DNA"/>
</dbReference>
<evidence type="ECO:0000313" key="21">
    <source>
        <dbReference type="Proteomes" id="UP000261186"/>
    </source>
</evidence>
<evidence type="ECO:0000256" key="3">
    <source>
        <dbReference type="ARBA" id="ARBA00022475"/>
    </source>
</evidence>
<evidence type="ECO:0000313" key="13">
    <source>
        <dbReference type="EMBL" id="KAB7321737.1"/>
    </source>
</evidence>
<dbReference type="EMBL" id="QSRZ01000002">
    <property type="protein sequence ID" value="RGL51921.1"/>
    <property type="molecule type" value="Genomic_DNA"/>
</dbReference>
<evidence type="ECO:0000313" key="14">
    <source>
        <dbReference type="EMBL" id="MDW7546655.1"/>
    </source>
</evidence>
<keyword evidence="5 9" id="KW-0653">Protein transport</keyword>
<evidence type="ECO:0000313" key="24">
    <source>
        <dbReference type="Proteomes" id="UP000460333"/>
    </source>
</evidence>
<evidence type="ECO:0000256" key="5">
    <source>
        <dbReference type="ARBA" id="ARBA00022927"/>
    </source>
</evidence>
<feature type="compositionally biased region" description="Low complexity" evidence="10">
    <location>
        <begin position="78"/>
        <end position="96"/>
    </location>
</feature>
<dbReference type="InterPro" id="IPR003369">
    <property type="entry name" value="TatA/B/E"/>
</dbReference>
<comment type="function">
    <text evidence="9">Part of the twin-arginine translocation (Tat) system that transports large folded proteins containing a characteristic twin-arginine motif in their signal peptide across membranes. TatA could form the protein-conducting channel of the Tat system.</text>
</comment>
<evidence type="ECO:0000313" key="17">
    <source>
        <dbReference type="EMBL" id="RGL51921.1"/>
    </source>
</evidence>
<evidence type="ECO:0000313" key="19">
    <source>
        <dbReference type="Proteomes" id="UP000182842"/>
    </source>
</evidence>
<dbReference type="EMBL" id="WDTJ01000026">
    <property type="protein sequence ID" value="KAB7234302.1"/>
    <property type="molecule type" value="Genomic_DNA"/>
</dbReference>
<dbReference type="AlphaFoldDB" id="A0A151C941"/>
<dbReference type="InterPro" id="IPR006312">
    <property type="entry name" value="TatA/E"/>
</dbReference>
<keyword evidence="4 9" id="KW-0812">Transmembrane</keyword>
<dbReference type="Proteomes" id="UP000182842">
    <property type="component" value="Unassembled WGS sequence"/>
</dbReference>
<dbReference type="EMBL" id="QSRH01000001">
    <property type="protein sequence ID" value="RGL05647.1"/>
    <property type="molecule type" value="Genomic_DNA"/>
</dbReference>
<protein>
    <recommendedName>
        <fullName evidence="9">Sec-independent protein translocase protein TatA</fullName>
    </recommendedName>
</protein>
<name>A0A151C941_BIFLN</name>
<dbReference type="Proteomes" id="UP000232654">
    <property type="component" value="Unassembled WGS sequence"/>
</dbReference>
<evidence type="ECO:0000256" key="2">
    <source>
        <dbReference type="ARBA" id="ARBA00022448"/>
    </source>
</evidence>
<reference evidence="21 22" key="3">
    <citation type="submission" date="2018-08" db="EMBL/GenBank/DDBJ databases">
        <title>A genome reference for cultivated species of the human gut microbiota.</title>
        <authorList>
            <person name="Zou Y."/>
            <person name="Xue W."/>
            <person name="Luo G."/>
        </authorList>
    </citation>
    <scope>NUCLEOTIDE SEQUENCE [LARGE SCALE GENOMIC DNA]</scope>
    <source>
        <strain evidence="17 22">TF06-45A</strain>
        <strain evidence="16 21">TF08-4AC</strain>
    </source>
</reference>
<dbReference type="PANTHER" id="PTHR42982">
    <property type="entry name" value="SEC-INDEPENDENT PROTEIN TRANSLOCASE PROTEIN TATA"/>
    <property type="match status" value="1"/>
</dbReference>
<dbReference type="Gene3D" id="1.20.5.3310">
    <property type="match status" value="1"/>
</dbReference>
<evidence type="ECO:0000256" key="6">
    <source>
        <dbReference type="ARBA" id="ARBA00022989"/>
    </source>
</evidence>
<keyword evidence="6 9" id="KW-1133">Transmembrane helix</keyword>
<evidence type="ECO:0000256" key="9">
    <source>
        <dbReference type="HAMAP-Rule" id="MF_00236"/>
    </source>
</evidence>
<dbReference type="Proteomes" id="UP001272183">
    <property type="component" value="Unassembled WGS sequence"/>
</dbReference>
<comment type="subunit">
    <text evidence="9">The Tat system comprises two distinct complexes: a TatABC complex, containing multiple copies of TatA, TatB and TatC subunits, and a separate TatA complex, containing only TatA subunits. Substrates initially bind to the TatABC complex, which probably triggers association of the separate TatA complex to form the active translocon.</text>
</comment>
<keyword evidence="7 9" id="KW-0811">Translocation</keyword>
<evidence type="ECO:0000313" key="18">
    <source>
        <dbReference type="EMBL" id="SEB54234.1"/>
    </source>
</evidence>
<dbReference type="GeneID" id="69577335"/>
<evidence type="ECO:0000256" key="7">
    <source>
        <dbReference type="ARBA" id="ARBA00023010"/>
    </source>
</evidence>
<sequence>MPNLRPTELIIILLIIVLLFGAKKLPELAKSIGQSMKIFRAETKTDDPATQQTVNTVSDAPAPAPAAAPAPAPAVPQAVTMNATAAPTTATGAEQR</sequence>
<dbReference type="GO" id="GO:0033281">
    <property type="term" value="C:TAT protein transport complex"/>
    <property type="evidence" value="ECO:0007669"/>
    <property type="project" value="UniProtKB-UniRule"/>
</dbReference>
<comment type="similarity">
    <text evidence="9">Belongs to the TatA/E family.</text>
</comment>
<evidence type="ECO:0000256" key="8">
    <source>
        <dbReference type="ARBA" id="ARBA00023136"/>
    </source>
</evidence>
<reference evidence="14" key="5">
    <citation type="submission" date="2023-10" db="EMBL/GenBank/DDBJ databases">
        <title>Supernatant from a Refined Defined Microbial Community Protects Mice from Clostridioides difficile Infection.</title>
        <authorList>
            <person name="Douchant K."/>
            <person name="He S.-M."/>
            <person name="Noordhof C."/>
            <person name="Greenlaw J."/>
            <person name="Schroeter K."/>
            <person name="Vancuren S.J."/>
            <person name="Sjaarda C."/>
            <person name="Allen-Vercoe E."/>
            <person name="Gloor G.B."/>
            <person name="Vanner S.J."/>
            <person name="Petrof E.O."/>
            <person name="Sheth P.M."/>
            <person name="Guzman M."/>
        </authorList>
    </citation>
    <scope>NUCLEOTIDE SEQUENCE</scope>
    <source>
        <strain evidence="14">16-6-I_4_FM</strain>
    </source>
</reference>
<dbReference type="Proteomes" id="UP000460333">
    <property type="component" value="Unassembled WGS sequence"/>
</dbReference>
<feature type="compositionally biased region" description="Pro residues" evidence="10">
    <location>
        <begin position="62"/>
        <end position="74"/>
    </location>
</feature>
<reference evidence="23 24" key="4">
    <citation type="journal article" date="2019" name="Nat. Med.">
        <title>A library of human gut bacterial isolates paired with longitudinal multiomics data enables mechanistic microbiome research.</title>
        <authorList>
            <person name="Poyet M."/>
            <person name="Groussin M."/>
            <person name="Gibbons S.M."/>
            <person name="Avila-Pacheco J."/>
            <person name="Jiang X."/>
            <person name="Kearney S.M."/>
            <person name="Perrotta A.R."/>
            <person name="Berdy B."/>
            <person name="Zhao S."/>
            <person name="Lieberman T.D."/>
            <person name="Swanson P.K."/>
            <person name="Smith M."/>
            <person name="Roesemann S."/>
            <person name="Alexander J.E."/>
            <person name="Rich S.A."/>
            <person name="Livny J."/>
            <person name="Vlamakis H."/>
            <person name="Clish C."/>
            <person name="Bullock K."/>
            <person name="Deik A."/>
            <person name="Scott J."/>
            <person name="Pierce K.A."/>
            <person name="Xavier R.J."/>
            <person name="Alm E.J."/>
        </authorList>
    </citation>
    <scope>NUCLEOTIDE SEQUENCE [LARGE SCALE GENOMIC DNA]</scope>
    <source>
        <strain evidence="12 24">BIOML-A118</strain>
        <strain evidence="11 25">BIOML-A210</strain>
        <strain evidence="13 23">BIOML-A75</strain>
    </source>
</reference>
<reference evidence="15 20" key="2">
    <citation type="submission" date="2017-12" db="EMBL/GenBank/DDBJ databases">
        <title>Bifidobacterium longum APC/DPC strains.</title>
        <authorList>
            <person name="Arboleya S."/>
        </authorList>
    </citation>
    <scope>NUCLEOTIDE SEQUENCE [LARGE SCALE GENOMIC DNA]</scope>
    <source>
        <strain evidence="15 20">APC1503</strain>
    </source>
</reference>
<dbReference type="GO" id="GO:0043953">
    <property type="term" value="P:protein transport by the Tat complex"/>
    <property type="evidence" value="ECO:0007669"/>
    <property type="project" value="UniProtKB-UniRule"/>
</dbReference>
<gene>
    <name evidence="9 16" type="primary">tatA</name>
    <name evidence="15" type="ORF">APC1503_0094</name>
    <name evidence="17" type="ORF">DXC63_02150</name>
    <name evidence="16" type="ORF">DXC85_01450</name>
    <name evidence="13" type="ORF">GBB65_09580</name>
    <name evidence="12" type="ORF">GBC43_10620</name>
    <name evidence="11" type="ORF">GBI87_06350</name>
    <name evidence="18" type="ORF">SAMN04489748_1439</name>
    <name evidence="14" type="ORF">SCX10_07455</name>
</gene>
<dbReference type="GO" id="GO:0008320">
    <property type="term" value="F:protein transmembrane transporter activity"/>
    <property type="evidence" value="ECO:0007669"/>
    <property type="project" value="UniProtKB-UniRule"/>
</dbReference>
<evidence type="ECO:0000313" key="15">
    <source>
        <dbReference type="EMBL" id="PKC91346.1"/>
    </source>
</evidence>
<dbReference type="Proteomes" id="UP000467387">
    <property type="component" value="Unassembled WGS sequence"/>
</dbReference>
<evidence type="ECO:0000256" key="4">
    <source>
        <dbReference type="ARBA" id="ARBA00022692"/>
    </source>
</evidence>
<dbReference type="Pfam" id="PF02416">
    <property type="entry name" value="TatA_B_E"/>
    <property type="match status" value="1"/>
</dbReference>
<dbReference type="EMBL" id="WDWU01000007">
    <property type="protein sequence ID" value="KAB7057050.1"/>
    <property type="molecule type" value="Genomic_DNA"/>
</dbReference>
<keyword evidence="8 9" id="KW-0472">Membrane</keyword>
<dbReference type="EMBL" id="WDRV01000013">
    <property type="protein sequence ID" value="KAB7321737.1"/>
    <property type="molecule type" value="Genomic_DNA"/>
</dbReference>
<evidence type="ECO:0000313" key="20">
    <source>
        <dbReference type="Proteomes" id="UP000232654"/>
    </source>
</evidence>
<evidence type="ECO:0000313" key="22">
    <source>
        <dbReference type="Proteomes" id="UP000261288"/>
    </source>
</evidence>
<dbReference type="RefSeq" id="WP_013410461.1">
    <property type="nucleotide sequence ID" value="NZ_CP013673.1"/>
</dbReference>